<dbReference type="RefSeq" id="WP_014624556.1">
    <property type="nucleotide sequence ID" value="NC_017583.1"/>
</dbReference>
<protein>
    <submittedName>
        <fullName evidence="2">Uncharacterized protein</fullName>
    </submittedName>
</protein>
<accession>G0GC98</accession>
<dbReference type="Proteomes" id="UP000007254">
    <property type="component" value="Chromosome"/>
</dbReference>
<dbReference type="AlphaFoldDB" id="G0GC98"/>
<reference evidence="2 3" key="1">
    <citation type="submission" date="2011-06" db="EMBL/GenBank/DDBJ databases">
        <title>The complete genome of Spirochaeta thermophila DSM 6578.</title>
        <authorList>
            <consortium name="US DOE Joint Genome Institute (JGI-PGF)"/>
            <person name="Lucas S."/>
            <person name="Lapidus A."/>
            <person name="Bruce D."/>
            <person name="Goodwin L."/>
            <person name="Pitluck S."/>
            <person name="Peters L."/>
            <person name="Kyrpides N."/>
            <person name="Mavromatis K."/>
            <person name="Ivanova N."/>
            <person name="Mikailova N."/>
            <person name="Pagani I."/>
            <person name="Chertkov O."/>
            <person name="Detter J.C."/>
            <person name="Tapia R."/>
            <person name="Han C."/>
            <person name="Land M."/>
            <person name="Hauser L."/>
            <person name="Markowitz V."/>
            <person name="Cheng J.-F."/>
            <person name="Hugenholtz P."/>
            <person name="Woyke T."/>
            <person name="Wu D."/>
            <person name="Spring S."/>
            <person name="Merkhoffer B."/>
            <person name="Schneider S."/>
            <person name="Klenk H.-P."/>
            <person name="Eisen J.A."/>
        </authorList>
    </citation>
    <scope>NUCLEOTIDE SEQUENCE [LARGE SCALE GENOMIC DNA]</scope>
    <source>
        <strain evidence="3">ATCC 700085 / DSM 6578 / Z-1203</strain>
    </source>
</reference>
<dbReference type="KEGG" id="stq:Spith_0909"/>
<sequence>MAKVSAEARARYTERIRKYTSRLEQLSARERNLSAIVSKADSGFEVQKLALAELLLNKVSLYLVMDALSETLLGVKNDGFLNEARKVWSQSVIQIEEVVSDFIDPSISDLKDRLDAISGMDEKERFRLIHKLGFALESVREAFGEGSKWKWAFVDMEARFATVAKNILDLRTLVEKLDPRVEGYRERVQYLELVKRLLMQAAERYRERYELATHRLEDFRKAILYLESYKRLMMLLGEREEVEMVSKKIEVWRNKMEDDEKKMQQRGAAGGGQPQGA</sequence>
<evidence type="ECO:0000256" key="1">
    <source>
        <dbReference type="SAM" id="MobiDB-lite"/>
    </source>
</evidence>
<organism evidence="2 3">
    <name type="scientific">Winmispira thermophila (strain ATCC 700085 / DSM 6578 / Z-1203)</name>
    <name type="common">Spirochaeta thermophila</name>
    <dbReference type="NCBI Taxonomy" id="869211"/>
    <lineage>
        <taxon>Bacteria</taxon>
        <taxon>Pseudomonadati</taxon>
        <taxon>Spirochaetota</taxon>
        <taxon>Spirochaetia</taxon>
        <taxon>Winmispirales</taxon>
        <taxon>Winmispiraceae</taxon>
        <taxon>Winmispira</taxon>
    </lineage>
</organism>
<dbReference type="STRING" id="869211.Spith_0909"/>
<evidence type="ECO:0000313" key="2">
    <source>
        <dbReference type="EMBL" id="AEJ61183.1"/>
    </source>
</evidence>
<name>G0GC98_WINT7</name>
<dbReference type="HOGENOM" id="CLU_089660_0_0_12"/>
<proteinExistence type="predicted"/>
<evidence type="ECO:0000313" key="3">
    <source>
        <dbReference type="Proteomes" id="UP000007254"/>
    </source>
</evidence>
<feature type="region of interest" description="Disordered" evidence="1">
    <location>
        <begin position="258"/>
        <end position="277"/>
    </location>
</feature>
<feature type="compositionally biased region" description="Gly residues" evidence="1">
    <location>
        <begin position="268"/>
        <end position="277"/>
    </location>
</feature>
<dbReference type="OrthoDB" id="362649at2"/>
<keyword evidence="3" id="KW-1185">Reference proteome</keyword>
<dbReference type="EMBL" id="CP002903">
    <property type="protein sequence ID" value="AEJ61183.1"/>
    <property type="molecule type" value="Genomic_DNA"/>
</dbReference>
<gene>
    <name evidence="2" type="ordered locus">Spith_0909</name>
</gene>